<evidence type="ECO:0000313" key="2">
    <source>
        <dbReference type="EMBL" id="PCJ43454.1"/>
    </source>
</evidence>
<dbReference type="EMBL" id="NVWI01000001">
    <property type="protein sequence ID" value="PCJ43454.1"/>
    <property type="molecule type" value="Genomic_DNA"/>
</dbReference>
<organism evidence="2 3">
    <name type="scientific">SAR86 cluster bacterium</name>
    <dbReference type="NCBI Taxonomy" id="2030880"/>
    <lineage>
        <taxon>Bacteria</taxon>
        <taxon>Pseudomonadati</taxon>
        <taxon>Pseudomonadota</taxon>
        <taxon>Gammaproteobacteria</taxon>
        <taxon>SAR86 cluster</taxon>
    </lineage>
</organism>
<evidence type="ECO:0008006" key="4">
    <source>
        <dbReference type="Google" id="ProtNLM"/>
    </source>
</evidence>
<accession>A0A2A5CHT8</accession>
<keyword evidence="1" id="KW-0812">Transmembrane</keyword>
<keyword evidence="1" id="KW-0472">Membrane</keyword>
<feature type="transmembrane region" description="Helical" evidence="1">
    <location>
        <begin position="64"/>
        <end position="84"/>
    </location>
</feature>
<feature type="transmembrane region" description="Helical" evidence="1">
    <location>
        <begin position="96"/>
        <end position="115"/>
    </location>
</feature>
<gene>
    <name evidence="2" type="ORF">COA71_00860</name>
</gene>
<evidence type="ECO:0000313" key="3">
    <source>
        <dbReference type="Proteomes" id="UP000228987"/>
    </source>
</evidence>
<comment type="caution">
    <text evidence="2">The sequence shown here is derived from an EMBL/GenBank/DDBJ whole genome shotgun (WGS) entry which is preliminary data.</text>
</comment>
<dbReference type="AlphaFoldDB" id="A0A2A5CHT8"/>
<evidence type="ECO:0000256" key="1">
    <source>
        <dbReference type="SAM" id="Phobius"/>
    </source>
</evidence>
<dbReference type="Proteomes" id="UP000228987">
    <property type="component" value="Unassembled WGS sequence"/>
</dbReference>
<name>A0A2A5CHT8_9GAMM</name>
<reference evidence="3" key="1">
    <citation type="submission" date="2017-08" db="EMBL/GenBank/DDBJ databases">
        <title>A dynamic microbial community with high functional redundancy inhabits the cold, oxic subseafloor aquifer.</title>
        <authorList>
            <person name="Tully B.J."/>
            <person name="Wheat C.G."/>
            <person name="Glazer B.T."/>
            <person name="Huber J.A."/>
        </authorList>
    </citation>
    <scope>NUCLEOTIDE SEQUENCE [LARGE SCALE GENOMIC DNA]</scope>
</reference>
<proteinExistence type="predicted"/>
<feature type="transmembrane region" description="Helical" evidence="1">
    <location>
        <begin position="136"/>
        <end position="156"/>
    </location>
</feature>
<sequence length="158" mass="17692">MDAFVIWIGSSWLHNWINLSPWAYPAMEIVHFTGLSILFGSLLLIDLRVAGFASFINMRDAMKFIPWAMFGFTLNLLSGTALFSWSPDTFVANVGFQWKMGLIFIAGLNALWFWFGEHTELVKLADGEQAAPAAKVIAIVSLILWLAVISVARFMAFL</sequence>
<keyword evidence="1" id="KW-1133">Transmembrane helix</keyword>
<feature type="transmembrane region" description="Helical" evidence="1">
    <location>
        <begin position="22"/>
        <end position="44"/>
    </location>
</feature>
<protein>
    <recommendedName>
        <fullName evidence="4">DUF2214 domain-containing protein</fullName>
    </recommendedName>
</protein>